<dbReference type="GO" id="GO:0005829">
    <property type="term" value="C:cytosol"/>
    <property type="evidence" value="ECO:0007669"/>
    <property type="project" value="TreeGrafter"/>
</dbReference>
<evidence type="ECO:0000256" key="3">
    <source>
        <dbReference type="ARBA" id="ARBA00011738"/>
    </source>
</evidence>
<gene>
    <name evidence="13" type="ORF">SAMN05192534_106125</name>
</gene>
<name>A0A1G8CY07_9BACI</name>
<dbReference type="AlphaFoldDB" id="A0A1G8CY07"/>
<dbReference type="PANTHER" id="PTHR42743:SF10">
    <property type="entry name" value="D-ALANINE AMINOTRANSFERASE"/>
    <property type="match status" value="1"/>
</dbReference>
<dbReference type="STRING" id="568899.SAMN05192534_106125"/>
<comment type="subunit">
    <text evidence="3">Homodimer.</text>
</comment>
<evidence type="ECO:0000256" key="4">
    <source>
        <dbReference type="ARBA" id="ARBA00012874"/>
    </source>
</evidence>
<dbReference type="InterPro" id="IPR001544">
    <property type="entry name" value="Aminotrans_IV"/>
</dbReference>
<evidence type="ECO:0000256" key="5">
    <source>
        <dbReference type="ARBA" id="ARBA00021779"/>
    </source>
</evidence>
<dbReference type="InterPro" id="IPR018300">
    <property type="entry name" value="Aminotrans_IV_CS"/>
</dbReference>
<dbReference type="GO" id="GO:0046394">
    <property type="term" value="P:carboxylic acid biosynthetic process"/>
    <property type="evidence" value="ECO:0007669"/>
    <property type="project" value="UniProtKB-ARBA"/>
</dbReference>
<dbReference type="Pfam" id="PF01063">
    <property type="entry name" value="Aminotran_4"/>
    <property type="match status" value="1"/>
</dbReference>
<comment type="catalytic activity">
    <reaction evidence="9 12">
        <text>D-alanine + 2-oxoglutarate = D-glutamate + pyruvate</text>
        <dbReference type="Rhea" id="RHEA:15869"/>
        <dbReference type="ChEBI" id="CHEBI:15361"/>
        <dbReference type="ChEBI" id="CHEBI:16810"/>
        <dbReference type="ChEBI" id="CHEBI:29986"/>
        <dbReference type="ChEBI" id="CHEBI:57416"/>
        <dbReference type="EC" id="2.6.1.21"/>
    </reaction>
</comment>
<dbReference type="EMBL" id="FNDK01000006">
    <property type="protein sequence ID" value="SDH50391.1"/>
    <property type="molecule type" value="Genomic_DNA"/>
</dbReference>
<sequence length="275" mass="31629">MEYVWLKNHILPKSDAYVHFDDRGYYFGDGIYEVIRIYNHQPFLLDAHMERFARSAHELDMPLPYSLSSIKDKTKELITKNDINNGYVYIQMTRGEQPRDHLYSRDITPVMTGFTKKREDGSTQKEGISLWTTKDIRWLRCDIKTINLLGNVMAKRQAEDHACQEALLHRDGIVTEGSSSNIFMVKRGVLYTHPANHYILNGITRQYTIAQAKQLDICVNETAFSLEQLQEADEVFATSTSLEVTPVHQIKGDIDMKIKTGPVTEQLQQGFSFSC</sequence>
<comment type="function">
    <text evidence="12">Acts on the D-isomers of alanine, leucine, aspartate, glutamate, aminobutyrate, norvaline and asparagine. The enzyme transfers an amino group from a substrate D-amino acid to the pyridoxal phosphate cofactor to form pyridoxamine and an alpha-keto acid in the first half-reaction.</text>
</comment>
<evidence type="ECO:0000313" key="13">
    <source>
        <dbReference type="EMBL" id="SDH50391.1"/>
    </source>
</evidence>
<dbReference type="InterPro" id="IPR043132">
    <property type="entry name" value="BCAT-like_C"/>
</dbReference>
<reference evidence="13 14" key="1">
    <citation type="submission" date="2016-10" db="EMBL/GenBank/DDBJ databases">
        <authorList>
            <person name="de Groot N.N."/>
        </authorList>
    </citation>
    <scope>NUCLEOTIDE SEQUENCE [LARGE SCALE GENOMIC DNA]</scope>
    <source>
        <strain evidence="13 14">DSM 21632</strain>
    </source>
</reference>
<accession>A0A1G8CY07</accession>
<dbReference type="GO" id="GO:0030170">
    <property type="term" value="F:pyridoxal phosphate binding"/>
    <property type="evidence" value="ECO:0007669"/>
    <property type="project" value="InterPro"/>
</dbReference>
<dbReference type="FunFam" id="3.20.10.10:FF:000002">
    <property type="entry name" value="D-alanine aminotransferase"/>
    <property type="match status" value="1"/>
</dbReference>
<dbReference type="Gene3D" id="3.20.10.10">
    <property type="entry name" value="D-amino Acid Aminotransferase, subunit A, domain 2"/>
    <property type="match status" value="1"/>
</dbReference>
<dbReference type="OrthoDB" id="9805628at2"/>
<evidence type="ECO:0000256" key="11">
    <source>
        <dbReference type="RuleBase" id="RU004516"/>
    </source>
</evidence>
<dbReference type="InterPro" id="IPR005784">
    <property type="entry name" value="D_amino_transT"/>
</dbReference>
<evidence type="ECO:0000256" key="10">
    <source>
        <dbReference type="RuleBase" id="RU004106"/>
    </source>
</evidence>
<dbReference type="Gene3D" id="3.30.470.10">
    <property type="match status" value="1"/>
</dbReference>
<keyword evidence="7" id="KW-0808">Transferase</keyword>
<dbReference type="InterPro" id="IPR050571">
    <property type="entry name" value="Class-IV_PLP-Dep_Aminotrnsfr"/>
</dbReference>
<protein>
    <recommendedName>
        <fullName evidence="5 12">D-alanine aminotransferase</fullName>
        <ecNumber evidence="4 12">2.6.1.21</ecNumber>
    </recommendedName>
</protein>
<dbReference type="EC" id="2.6.1.21" evidence="4 12"/>
<comment type="similarity">
    <text evidence="2 10">Belongs to the class-IV pyridoxal-phosphate-dependent aminotransferase family.</text>
</comment>
<keyword evidence="8 11" id="KW-0663">Pyridoxal phosphate</keyword>
<evidence type="ECO:0000313" key="14">
    <source>
        <dbReference type="Proteomes" id="UP000199163"/>
    </source>
</evidence>
<evidence type="ECO:0000256" key="7">
    <source>
        <dbReference type="ARBA" id="ARBA00022679"/>
    </source>
</evidence>
<evidence type="ECO:0000256" key="2">
    <source>
        <dbReference type="ARBA" id="ARBA00009320"/>
    </source>
</evidence>
<keyword evidence="6" id="KW-0032">Aminotransferase</keyword>
<comment type="cofactor">
    <cofactor evidence="1 11">
        <name>pyridoxal 5'-phosphate</name>
        <dbReference type="ChEBI" id="CHEBI:597326"/>
    </cofactor>
</comment>
<dbReference type="GO" id="GO:0008652">
    <property type="term" value="P:amino acid biosynthetic process"/>
    <property type="evidence" value="ECO:0007669"/>
    <property type="project" value="UniProtKB-ARBA"/>
</dbReference>
<evidence type="ECO:0000256" key="8">
    <source>
        <dbReference type="ARBA" id="ARBA00022898"/>
    </source>
</evidence>
<organism evidence="13 14">
    <name type="scientific">Alteribacillus persepolensis</name>
    <dbReference type="NCBI Taxonomy" id="568899"/>
    <lineage>
        <taxon>Bacteria</taxon>
        <taxon>Bacillati</taxon>
        <taxon>Bacillota</taxon>
        <taxon>Bacilli</taxon>
        <taxon>Bacillales</taxon>
        <taxon>Bacillaceae</taxon>
        <taxon>Alteribacillus</taxon>
    </lineage>
</organism>
<keyword evidence="14" id="KW-1185">Reference proteome</keyword>
<dbReference type="NCBIfam" id="TIGR01121">
    <property type="entry name" value="D_amino_aminoT"/>
    <property type="match status" value="1"/>
</dbReference>
<proteinExistence type="inferred from homology"/>
<evidence type="ECO:0000256" key="1">
    <source>
        <dbReference type="ARBA" id="ARBA00001933"/>
    </source>
</evidence>
<dbReference type="CDD" id="cd01558">
    <property type="entry name" value="D-AAT_like"/>
    <property type="match status" value="1"/>
</dbReference>
<dbReference type="SUPFAM" id="SSF56752">
    <property type="entry name" value="D-aminoacid aminotransferase-like PLP-dependent enzymes"/>
    <property type="match status" value="1"/>
</dbReference>
<dbReference type="InterPro" id="IPR036038">
    <property type="entry name" value="Aminotransferase-like"/>
</dbReference>
<dbReference type="GO" id="GO:0046416">
    <property type="term" value="P:D-amino acid metabolic process"/>
    <property type="evidence" value="ECO:0007669"/>
    <property type="project" value="InterPro"/>
</dbReference>
<dbReference type="Proteomes" id="UP000199163">
    <property type="component" value="Unassembled WGS sequence"/>
</dbReference>
<evidence type="ECO:0000256" key="6">
    <source>
        <dbReference type="ARBA" id="ARBA00022576"/>
    </source>
</evidence>
<dbReference type="GO" id="GO:0047810">
    <property type="term" value="F:D-alanine-2-oxoglutarate aminotransferase activity"/>
    <property type="evidence" value="ECO:0007669"/>
    <property type="project" value="UniProtKB-EC"/>
</dbReference>
<dbReference type="PROSITE" id="PS00770">
    <property type="entry name" value="AA_TRANSFER_CLASS_4"/>
    <property type="match status" value="1"/>
</dbReference>
<evidence type="ECO:0000256" key="12">
    <source>
        <dbReference type="RuleBase" id="RU004520"/>
    </source>
</evidence>
<dbReference type="PANTHER" id="PTHR42743">
    <property type="entry name" value="AMINO-ACID AMINOTRANSFERASE"/>
    <property type="match status" value="1"/>
</dbReference>
<dbReference type="InterPro" id="IPR043131">
    <property type="entry name" value="BCAT-like_N"/>
</dbReference>
<evidence type="ECO:0000256" key="9">
    <source>
        <dbReference type="ARBA" id="ARBA00047911"/>
    </source>
</evidence>